<evidence type="ECO:0000313" key="2">
    <source>
        <dbReference type="Proteomes" id="UP000318939"/>
    </source>
</evidence>
<keyword evidence="2" id="KW-1185">Reference proteome</keyword>
<name>A0ABY8IDH4_9HYPH</name>
<dbReference type="RefSeq" id="WP_153816480.1">
    <property type="nucleotide sequence ID" value="NZ_CP117267.1"/>
</dbReference>
<reference evidence="1" key="1">
    <citation type="journal article" date="2019" name="Phytopathology">
        <title>A Novel Group of Rhizobium tumorigenes-Like Agrobacteria Associated with Crown Gall Disease of Rhododendron and Blueberry.</title>
        <authorList>
            <person name="Kuzmanovic N."/>
            <person name="Behrens P."/>
            <person name="Idczak E."/>
            <person name="Wagner S."/>
            <person name="Gotz M."/>
            <person name="Sproer C."/>
            <person name="Bunk B."/>
            <person name="Overmann J."/>
            <person name="Smalla K."/>
        </authorList>
    </citation>
    <scope>NUCLEOTIDE SEQUENCE</scope>
    <source>
        <strain evidence="1">Rho-6.2</strain>
    </source>
</reference>
<gene>
    <name evidence="1" type="ORF">PR018_10800</name>
</gene>
<accession>A0ABY8IDH4</accession>
<proteinExistence type="predicted"/>
<sequence>MSFNESVYRLSAEAVSEHRWMHGVLRQQFGTSTASANDVRTTDCAPDYLGA</sequence>
<reference evidence="1" key="2">
    <citation type="journal article" date="2023" name="MicrobiologyOpen">
        <title>Genomics of the tumorigenes clade of the family Rhizobiaceae and description of Rhizobium rhododendri sp. nov.</title>
        <authorList>
            <person name="Kuzmanovic N."/>
            <person name="diCenzo G.C."/>
            <person name="Bunk B."/>
            <person name="Sproeer C."/>
            <person name="Fruehling A."/>
            <person name="Neumann-Schaal M."/>
            <person name="Overmann J."/>
            <person name="Smalla K."/>
        </authorList>
    </citation>
    <scope>NUCLEOTIDE SEQUENCE</scope>
    <source>
        <strain evidence="1">Rho-6.2</strain>
    </source>
</reference>
<protein>
    <submittedName>
        <fullName evidence="1">Uncharacterized protein</fullName>
    </submittedName>
</protein>
<dbReference type="Proteomes" id="UP000318939">
    <property type="component" value="Chromosome"/>
</dbReference>
<organism evidence="1 2">
    <name type="scientific">Rhizobium rhododendri</name>
    <dbReference type="NCBI Taxonomy" id="2506430"/>
    <lineage>
        <taxon>Bacteria</taxon>
        <taxon>Pseudomonadati</taxon>
        <taxon>Pseudomonadota</taxon>
        <taxon>Alphaproteobacteria</taxon>
        <taxon>Hyphomicrobiales</taxon>
        <taxon>Rhizobiaceae</taxon>
        <taxon>Rhizobium/Agrobacterium group</taxon>
        <taxon>Rhizobium</taxon>
    </lineage>
</organism>
<evidence type="ECO:0000313" key="1">
    <source>
        <dbReference type="EMBL" id="WFS21668.1"/>
    </source>
</evidence>
<dbReference type="EMBL" id="CP117267">
    <property type="protein sequence ID" value="WFS21668.1"/>
    <property type="molecule type" value="Genomic_DNA"/>
</dbReference>